<evidence type="ECO:0000256" key="1">
    <source>
        <dbReference type="ARBA" id="ARBA00004141"/>
    </source>
</evidence>
<dbReference type="InterPro" id="IPR001807">
    <property type="entry name" value="ClC"/>
</dbReference>
<feature type="transmembrane region" description="Helical" evidence="12">
    <location>
        <begin position="388"/>
        <end position="413"/>
    </location>
</feature>
<dbReference type="Gramene" id="MELO3C013474.2.1">
    <property type="protein sequence ID" value="MELO3C013474.2.1"/>
    <property type="gene ID" value="MELO3C013474.2"/>
</dbReference>
<dbReference type="Gene3D" id="3.10.580.10">
    <property type="entry name" value="CBS-domain"/>
    <property type="match status" value="1"/>
</dbReference>
<evidence type="ECO:0000259" key="14">
    <source>
        <dbReference type="PROSITE" id="PS51371"/>
    </source>
</evidence>
<evidence type="ECO:0000256" key="8">
    <source>
        <dbReference type="ARBA" id="ARBA00023173"/>
    </source>
</evidence>
<evidence type="ECO:0000256" key="11">
    <source>
        <dbReference type="PROSITE-ProRule" id="PRU00703"/>
    </source>
</evidence>
<evidence type="ECO:0000256" key="9">
    <source>
        <dbReference type="ARBA" id="ARBA00023214"/>
    </source>
</evidence>
<proteinExistence type="inferred from homology"/>
<dbReference type="InterPro" id="IPR046342">
    <property type="entry name" value="CBS_dom_sf"/>
</dbReference>
<feature type="compositionally biased region" description="Acidic residues" evidence="13">
    <location>
        <begin position="119"/>
        <end position="141"/>
    </location>
</feature>
<keyword evidence="8" id="KW-0869">Chloride channel</keyword>
<dbReference type="PANTHER" id="PTHR43427:SF6">
    <property type="entry name" value="CHLORIDE CHANNEL PROTEIN CLC-E"/>
    <property type="match status" value="1"/>
</dbReference>
<name>A0A9I9D6C2_CUCME</name>
<evidence type="ECO:0000256" key="4">
    <source>
        <dbReference type="ARBA" id="ARBA00022692"/>
    </source>
</evidence>
<keyword evidence="7 12" id="KW-0472">Membrane</keyword>
<dbReference type="PROSITE" id="PS51371">
    <property type="entry name" value="CBS"/>
    <property type="match status" value="1"/>
</dbReference>
<dbReference type="InterPro" id="IPR000644">
    <property type="entry name" value="CBS_dom"/>
</dbReference>
<feature type="transmembrane region" description="Helical" evidence="12">
    <location>
        <begin position="305"/>
        <end position="329"/>
    </location>
</feature>
<feature type="region of interest" description="Disordered" evidence="13">
    <location>
        <begin position="588"/>
        <end position="627"/>
    </location>
</feature>
<feature type="domain" description="CBS" evidence="14">
    <location>
        <begin position="665"/>
        <end position="723"/>
    </location>
</feature>
<keyword evidence="10" id="KW-0407">Ion channel</keyword>
<feature type="region of interest" description="Disordered" evidence="13">
    <location>
        <begin position="97"/>
        <end position="146"/>
    </location>
</feature>
<dbReference type="Pfam" id="PF00571">
    <property type="entry name" value="CBS"/>
    <property type="match status" value="2"/>
</dbReference>
<dbReference type="InterPro" id="IPR050368">
    <property type="entry name" value="ClC-type_chloride_channel"/>
</dbReference>
<dbReference type="Gene3D" id="1.10.3080.10">
    <property type="entry name" value="Clc chloride channel"/>
    <property type="match status" value="1"/>
</dbReference>
<keyword evidence="5 12" id="KW-1133">Transmembrane helix</keyword>
<evidence type="ECO:0000256" key="10">
    <source>
        <dbReference type="ARBA" id="ARBA00023303"/>
    </source>
</evidence>
<dbReference type="CDD" id="cd00400">
    <property type="entry name" value="Voltage_gated_ClC"/>
    <property type="match status" value="1"/>
</dbReference>
<keyword evidence="3 12" id="KW-0813">Transport</keyword>
<comment type="subcellular location">
    <subcellularLocation>
        <location evidence="1 12">Membrane</location>
        <topology evidence="1 12">Multi-pass membrane protein</topology>
    </subcellularLocation>
</comment>
<evidence type="ECO:0000256" key="6">
    <source>
        <dbReference type="ARBA" id="ARBA00023065"/>
    </source>
</evidence>
<sequence>MIISIIGAFDSMGLKLNNAPNYLGLSSLPSASFSSNFSTLTFSSSISALHDLSNPISNGLKNCAVGNRSYDSLLGLHFSLRPKRTASYFRSISALPGSEESESPISVSSNAAFSIKQSEEEEEEEEEEDDDDDAEEEEEEGIPYGIGSSTIISSCFVGLLTGIGVVLFNNAVHEIRNFSWDGIPNRGASWLREMPIEDIWKRVILVPASGGALVSFLNLLRDATDVKVDQPQEGDDPSTKFGVPISISNKLKVALQPFLKAIAASVTLGTGNSLGPEGPSVDIGTSVGKGISTVFEKNSRTKLSLIAAGSAAGISSGFNAAVAGCFFAIESVLWPSPADSTFSLTNTTSMVILSAVIASVVSQVGLGAEPAFKVPVYDFRSPSELPLYLLLGVLCGLVSLSFSKCTSYLLATVDKFHKDFGAPRAMFPILGGFTTGLIALAYPEILYWGFENVDLLLESRPFVKPLSAELLAQLVVIKILATSLCRACGLVGGYYAPSLFIGAATGMAYGKFIGLALSEPNSVLDFSIFEVASPQAYGLVGMAATLAGVCQVPLTAVLLLFELTQDYRIVLPLLGAVGVSSWITSGQKRKRSSQQTKKLSSGKSPSTQQSTAYDSNANNQSSNYAEDGQTNYPNDLCEIESSLCAYESDSETVELERKISVSEAMTTKYITILMGTCLVEAVNLMLAEKQSCVLIVDEGNILIGILELENIQKLSKNAKSRGEQLKDVVVSEICSLDGKMCRVPWTATPSMDILTAKMIMKNLGVTQVPVVRDQMGYLVGVLDWECIDLTCSFNMVLERDIEQTLDNINSNGNQIKETTIGFSVVVNTRISVAIDE</sequence>
<dbReference type="CDD" id="cd04592">
    <property type="entry name" value="CBS_pair_voltage-gated_CLC_euk_bac"/>
    <property type="match status" value="1"/>
</dbReference>
<evidence type="ECO:0000256" key="2">
    <source>
        <dbReference type="ARBA" id="ARBA00009476"/>
    </source>
</evidence>
<dbReference type="SUPFAM" id="SSF81340">
    <property type="entry name" value="Clc chloride channel"/>
    <property type="match status" value="1"/>
</dbReference>
<evidence type="ECO:0000313" key="15">
    <source>
        <dbReference type="EnsemblPlants" id="MELO3C013474.2.1"/>
    </source>
</evidence>
<organism evidence="15">
    <name type="scientific">Cucumis melo</name>
    <name type="common">Muskmelon</name>
    <dbReference type="NCBI Taxonomy" id="3656"/>
    <lineage>
        <taxon>Eukaryota</taxon>
        <taxon>Viridiplantae</taxon>
        <taxon>Streptophyta</taxon>
        <taxon>Embryophyta</taxon>
        <taxon>Tracheophyta</taxon>
        <taxon>Spermatophyta</taxon>
        <taxon>Magnoliopsida</taxon>
        <taxon>eudicotyledons</taxon>
        <taxon>Gunneridae</taxon>
        <taxon>Pentapetalae</taxon>
        <taxon>rosids</taxon>
        <taxon>fabids</taxon>
        <taxon>Cucurbitales</taxon>
        <taxon>Cucurbitaceae</taxon>
        <taxon>Benincaseae</taxon>
        <taxon>Cucumis</taxon>
    </lineage>
</organism>
<dbReference type="EnsemblPlants" id="MELO3C013474.2.1">
    <property type="protein sequence ID" value="MELO3C013474.2.1"/>
    <property type="gene ID" value="MELO3C013474.2"/>
</dbReference>
<keyword evidence="9 12" id="KW-0868">Chloride</keyword>
<dbReference type="AlphaFoldDB" id="A0A9I9D6C2"/>
<evidence type="ECO:0000256" key="3">
    <source>
        <dbReference type="ARBA" id="ARBA00022448"/>
    </source>
</evidence>
<keyword evidence="4 12" id="KW-0812">Transmembrane</keyword>
<dbReference type="PANTHER" id="PTHR43427">
    <property type="entry name" value="CHLORIDE CHANNEL PROTEIN CLC-E"/>
    <property type="match status" value="1"/>
</dbReference>
<evidence type="ECO:0000256" key="12">
    <source>
        <dbReference type="RuleBase" id="RU361221"/>
    </source>
</evidence>
<feature type="compositionally biased region" description="Polar residues" evidence="13">
    <location>
        <begin position="602"/>
        <end position="627"/>
    </location>
</feature>
<keyword evidence="6 12" id="KW-0406">Ion transport</keyword>
<comment type="similarity">
    <text evidence="2 12">Belongs to the chloride channel (TC 2.A.49) family.</text>
</comment>
<dbReference type="PRINTS" id="PR00762">
    <property type="entry name" value="CLCHANNEL"/>
</dbReference>
<feature type="transmembrane region" description="Helical" evidence="12">
    <location>
        <begin position="537"/>
        <end position="560"/>
    </location>
</feature>
<comment type="caution">
    <text evidence="12">Lacks conserved residue(s) required for the propagation of feature annotation.</text>
</comment>
<evidence type="ECO:0000256" key="7">
    <source>
        <dbReference type="ARBA" id="ARBA00023136"/>
    </source>
</evidence>
<dbReference type="GO" id="GO:0009535">
    <property type="term" value="C:chloroplast thylakoid membrane"/>
    <property type="evidence" value="ECO:0007669"/>
    <property type="project" value="TreeGrafter"/>
</dbReference>
<feature type="transmembrane region" description="Helical" evidence="12">
    <location>
        <begin position="350"/>
        <end position="368"/>
    </location>
</feature>
<evidence type="ECO:0000256" key="13">
    <source>
        <dbReference type="SAM" id="MobiDB-lite"/>
    </source>
</evidence>
<keyword evidence="11" id="KW-0129">CBS domain</keyword>
<dbReference type="Pfam" id="PF00654">
    <property type="entry name" value="Voltage_CLC"/>
    <property type="match status" value="1"/>
</dbReference>
<feature type="transmembrane region" description="Helical" evidence="12">
    <location>
        <begin position="425"/>
        <end position="450"/>
    </location>
</feature>
<dbReference type="InterPro" id="IPR014743">
    <property type="entry name" value="Cl-channel_core"/>
</dbReference>
<dbReference type="GO" id="GO:0005254">
    <property type="term" value="F:chloride channel activity"/>
    <property type="evidence" value="ECO:0007669"/>
    <property type="project" value="UniProtKB-UniRule"/>
</dbReference>
<reference evidence="15" key="1">
    <citation type="submission" date="2023-03" db="UniProtKB">
        <authorList>
            <consortium name="EnsemblPlants"/>
        </authorList>
    </citation>
    <scope>IDENTIFICATION</scope>
</reference>
<protein>
    <recommendedName>
        <fullName evidence="12">Chloride channel protein</fullName>
    </recommendedName>
</protein>
<evidence type="ECO:0000256" key="5">
    <source>
        <dbReference type="ARBA" id="ARBA00022989"/>
    </source>
</evidence>
<dbReference type="SUPFAM" id="SSF54631">
    <property type="entry name" value="CBS-domain pair"/>
    <property type="match status" value="1"/>
</dbReference>
<accession>A0A9I9D6C2</accession>
<dbReference type="GO" id="GO:0034707">
    <property type="term" value="C:chloride channel complex"/>
    <property type="evidence" value="ECO:0007669"/>
    <property type="project" value="UniProtKB-KW"/>
</dbReference>